<evidence type="ECO:0000259" key="1">
    <source>
        <dbReference type="Pfam" id="PF17517"/>
    </source>
</evidence>
<feature type="domain" description="IgGFc-binding protein N-terminal" evidence="1">
    <location>
        <begin position="332"/>
        <end position="623"/>
    </location>
</feature>
<dbReference type="Pfam" id="PF17517">
    <property type="entry name" value="IgGFc_binding"/>
    <property type="match status" value="1"/>
</dbReference>
<dbReference type="PANTHER" id="PTHR46534">
    <property type="entry name" value="IGGFC_BINDING DOMAIN-CONTAINING PROTEIN"/>
    <property type="match status" value="1"/>
</dbReference>
<name>A0A6J8CC76_MYTCO</name>
<dbReference type="InterPro" id="IPR035234">
    <property type="entry name" value="IgGFc-bd_N"/>
</dbReference>
<keyword evidence="3" id="KW-1185">Reference proteome</keyword>
<reference evidence="2 3" key="1">
    <citation type="submission" date="2020-06" db="EMBL/GenBank/DDBJ databases">
        <authorList>
            <person name="Li R."/>
            <person name="Bekaert M."/>
        </authorList>
    </citation>
    <scope>NUCLEOTIDE SEQUENCE [LARGE SCALE GENOMIC DNA]</scope>
    <source>
        <strain evidence="3">wild</strain>
    </source>
</reference>
<sequence>MNSLIHEFQWSSGCDSEQQCKAFELYQSGGQLCNYCCGDDICNVRCRSSISSSSTTMSTTKISTTKPTTTIYTTMPATTISTTMPATTISTTMPATTISTTMSTTKGSTIPVTTILTPLPTTVHTPLSTIPVIQINTATISSAKPPTVITSLPPTLSCVENALLCGSPSLIHTICADVKLRLECPLSCGLCLQHRTPIVQTSTHVKSGNPWTTGSTTPAQTSKIDPFSACNGQVPKDAVEFYLIRTKGFLPDFSNFKLILSSSDIQWLVLFNQDIGICHNITVYNTSQTIDVPKAFQVNRNKIETKGIYVITSSRSSLQAIYKDPVTTEGYSVIPKGQLSTVYIVPSYIPNNGEAFVGIVSTTINTSINITLKMPTSEKIIINNMRYGNGDVISIILPERGTFELSSQRDLTGTLIEASNNIGVVTGADGSKVPVNSGSMNMLTEMIPPITELGTEFLIPPLFENMRFIIRIIAAFASTSVRIAYSNYSGTQLSSLTIFIQQFTNYDININSTVKITADRPIMVVYYQSGDSKPVGPLMTIMKPVDNLGDIHDLTVPDDGMRHHILITCKAHQYLFLMVDGKSVLYKAPYVYDTHNLNSSYVVARIDVSPGDHTIGSLYPSIVQVNPGVILYADSDQYVAYGYTL</sequence>
<gene>
    <name evidence="2" type="ORF">MCOR_28855</name>
</gene>
<dbReference type="OrthoDB" id="6117025at2759"/>
<protein>
    <recommendedName>
        <fullName evidence="1">IgGFc-binding protein N-terminal domain-containing protein</fullName>
    </recommendedName>
</protein>
<proteinExistence type="predicted"/>
<accession>A0A6J8CC76</accession>
<dbReference type="Proteomes" id="UP000507470">
    <property type="component" value="Unassembled WGS sequence"/>
</dbReference>
<dbReference type="EMBL" id="CACVKT020005251">
    <property type="protein sequence ID" value="CAC5394053.1"/>
    <property type="molecule type" value="Genomic_DNA"/>
</dbReference>
<evidence type="ECO:0000313" key="3">
    <source>
        <dbReference type="Proteomes" id="UP000507470"/>
    </source>
</evidence>
<dbReference type="AlphaFoldDB" id="A0A6J8CC76"/>
<organism evidence="2 3">
    <name type="scientific">Mytilus coruscus</name>
    <name type="common">Sea mussel</name>
    <dbReference type="NCBI Taxonomy" id="42192"/>
    <lineage>
        <taxon>Eukaryota</taxon>
        <taxon>Metazoa</taxon>
        <taxon>Spiralia</taxon>
        <taxon>Lophotrochozoa</taxon>
        <taxon>Mollusca</taxon>
        <taxon>Bivalvia</taxon>
        <taxon>Autobranchia</taxon>
        <taxon>Pteriomorphia</taxon>
        <taxon>Mytilida</taxon>
        <taxon>Mytiloidea</taxon>
        <taxon>Mytilidae</taxon>
        <taxon>Mytilinae</taxon>
        <taxon>Mytilus</taxon>
    </lineage>
</organism>
<evidence type="ECO:0000313" key="2">
    <source>
        <dbReference type="EMBL" id="CAC5394053.1"/>
    </source>
</evidence>
<dbReference type="PANTHER" id="PTHR46534:SF1">
    <property type="entry name" value="IGGFC-BINDING PROTEIN N-TERMINAL DOMAIN-CONTAINING PROTEIN"/>
    <property type="match status" value="1"/>
</dbReference>